<dbReference type="GO" id="GO:0004190">
    <property type="term" value="F:aspartic-type endopeptidase activity"/>
    <property type="evidence" value="ECO:0007669"/>
    <property type="project" value="UniProtKB-KW"/>
</dbReference>
<feature type="disulfide bond" evidence="4">
    <location>
        <begin position="129"/>
        <end position="137"/>
    </location>
</feature>
<keyword evidence="5" id="KW-0645">Protease</keyword>
<evidence type="ECO:0000259" key="7">
    <source>
        <dbReference type="PROSITE" id="PS51767"/>
    </source>
</evidence>
<feature type="region of interest" description="Disordered" evidence="6">
    <location>
        <begin position="362"/>
        <end position="388"/>
    </location>
</feature>
<keyword evidence="5" id="KW-0378">Hydrolase</keyword>
<feature type="active site" evidence="3">
    <location>
        <position position="116"/>
    </location>
</feature>
<keyword evidence="9" id="KW-1185">Reference proteome</keyword>
<dbReference type="SUPFAM" id="SSF50630">
    <property type="entry name" value="Acid proteases"/>
    <property type="match status" value="1"/>
</dbReference>
<dbReference type="InterPro" id="IPR001969">
    <property type="entry name" value="Aspartic_peptidase_AS"/>
</dbReference>
<evidence type="ECO:0000256" key="4">
    <source>
        <dbReference type="PIRSR" id="PIRSR601461-2"/>
    </source>
</evidence>
<proteinExistence type="inferred from homology"/>
<dbReference type="InterPro" id="IPR001461">
    <property type="entry name" value="Aspartic_peptidase_A1"/>
</dbReference>
<evidence type="ECO:0000256" key="6">
    <source>
        <dbReference type="SAM" id="MobiDB-lite"/>
    </source>
</evidence>
<dbReference type="InterPro" id="IPR034164">
    <property type="entry name" value="Pepsin-like_dom"/>
</dbReference>
<protein>
    <submittedName>
        <fullName evidence="8">Aspartic peptidase domain-containing protein</fullName>
    </submittedName>
</protein>
<dbReference type="PANTHER" id="PTHR47966:SF75">
    <property type="entry name" value="ENDOPEPTIDASE (CTSD), PUTATIVE (AFU_ORTHOLOGUE AFUA_4G07040)-RELATED"/>
    <property type="match status" value="1"/>
</dbReference>
<accession>A0AAD6YKG6</accession>
<dbReference type="EMBL" id="JARJCW010000010">
    <property type="protein sequence ID" value="KAJ7220062.1"/>
    <property type="molecule type" value="Genomic_DNA"/>
</dbReference>
<evidence type="ECO:0000256" key="5">
    <source>
        <dbReference type="RuleBase" id="RU000454"/>
    </source>
</evidence>
<reference evidence="8" key="1">
    <citation type="submission" date="2023-03" db="EMBL/GenBank/DDBJ databases">
        <title>Massive genome expansion in bonnet fungi (Mycena s.s.) driven by repeated elements and novel gene families across ecological guilds.</title>
        <authorList>
            <consortium name="Lawrence Berkeley National Laboratory"/>
            <person name="Harder C.B."/>
            <person name="Miyauchi S."/>
            <person name="Viragh M."/>
            <person name="Kuo A."/>
            <person name="Thoen E."/>
            <person name="Andreopoulos B."/>
            <person name="Lu D."/>
            <person name="Skrede I."/>
            <person name="Drula E."/>
            <person name="Henrissat B."/>
            <person name="Morin E."/>
            <person name="Kohler A."/>
            <person name="Barry K."/>
            <person name="LaButti K."/>
            <person name="Morin E."/>
            <person name="Salamov A."/>
            <person name="Lipzen A."/>
            <person name="Mereny Z."/>
            <person name="Hegedus B."/>
            <person name="Baldrian P."/>
            <person name="Stursova M."/>
            <person name="Weitz H."/>
            <person name="Taylor A."/>
            <person name="Grigoriev I.V."/>
            <person name="Nagy L.G."/>
            <person name="Martin F."/>
            <person name="Kauserud H."/>
        </authorList>
    </citation>
    <scope>NUCLEOTIDE SEQUENCE</scope>
    <source>
        <strain evidence="8">9144</strain>
    </source>
</reference>
<dbReference type="GO" id="GO:0006508">
    <property type="term" value="P:proteolysis"/>
    <property type="evidence" value="ECO:0007669"/>
    <property type="project" value="UniProtKB-KW"/>
</dbReference>
<dbReference type="PROSITE" id="PS00141">
    <property type="entry name" value="ASP_PROTEASE"/>
    <property type="match status" value="1"/>
</dbReference>
<dbReference type="PROSITE" id="PS51767">
    <property type="entry name" value="PEPTIDASE_A1"/>
    <property type="match status" value="1"/>
</dbReference>
<comment type="caution">
    <text evidence="8">The sequence shown here is derived from an EMBL/GenBank/DDBJ whole genome shotgun (WGS) entry which is preliminary data.</text>
</comment>
<evidence type="ECO:0000313" key="9">
    <source>
        <dbReference type="Proteomes" id="UP001219525"/>
    </source>
</evidence>
<evidence type="ECO:0000256" key="1">
    <source>
        <dbReference type="ARBA" id="ARBA00007447"/>
    </source>
</evidence>
<evidence type="ECO:0000256" key="3">
    <source>
        <dbReference type="PIRSR" id="PIRSR601461-1"/>
    </source>
</evidence>
<keyword evidence="4" id="KW-1015">Disulfide bond</keyword>
<dbReference type="Gene3D" id="2.40.70.10">
    <property type="entry name" value="Acid Proteases"/>
    <property type="match status" value="2"/>
</dbReference>
<dbReference type="PANTHER" id="PTHR47966">
    <property type="entry name" value="BETA-SITE APP-CLEAVING ENZYME, ISOFORM A-RELATED"/>
    <property type="match status" value="1"/>
</dbReference>
<dbReference type="AlphaFoldDB" id="A0AAD6YKG6"/>
<sequence length="426" mass="45960">MFGTGVGAGYDSHSTISATSSKLTEPTVSSRARLVMQGRRTKKCVKTSREASENTVRPEGTRRNFIRPAAVHHCRKGSRLRPFDYRTEWSNSGSDIQYLATIPIGTPQRNFNIIVDSGSGVFWVGSNICKFDGGGPCGHHTYLSEKESSTFVNSKIPWHATYGSGNASGEVVRDNVIVAGMQLTNFCFGVANVLSSEFTTDGNIDGLMGLARSSITSLKLPTPVEEMARRGLIPAAITSYRLPRRTDSINDGEISFGGLDESRINASELITVPSADPGFWIAEMGPVTVNGEDIGLTGRSALLDTGTTLMAASADDVQAIHKKIPGAKHSTQGYTVPCNTTAVLALTFGGRSFPINTQELARGSATQRTGDCGSGISGVEEEEDGWIKPPSDRSEMWIFCAVMFGRDPEPKEPKKMGLYIFLRHHP</sequence>
<dbReference type="Proteomes" id="UP001219525">
    <property type="component" value="Unassembled WGS sequence"/>
</dbReference>
<evidence type="ECO:0000313" key="8">
    <source>
        <dbReference type="EMBL" id="KAJ7220062.1"/>
    </source>
</evidence>
<feature type="domain" description="Peptidase A1" evidence="7">
    <location>
        <begin position="98"/>
        <end position="419"/>
    </location>
</feature>
<dbReference type="InterPro" id="IPR033121">
    <property type="entry name" value="PEPTIDASE_A1"/>
</dbReference>
<keyword evidence="2 5" id="KW-0064">Aspartyl protease</keyword>
<dbReference type="InterPro" id="IPR021109">
    <property type="entry name" value="Peptidase_aspartic_dom_sf"/>
</dbReference>
<dbReference type="PRINTS" id="PR00792">
    <property type="entry name" value="PEPSIN"/>
</dbReference>
<evidence type="ECO:0000256" key="2">
    <source>
        <dbReference type="ARBA" id="ARBA00022750"/>
    </source>
</evidence>
<dbReference type="Pfam" id="PF00026">
    <property type="entry name" value="Asp"/>
    <property type="match status" value="1"/>
</dbReference>
<name>A0AAD6YKG6_9AGAR</name>
<comment type="similarity">
    <text evidence="1 5">Belongs to the peptidase A1 family.</text>
</comment>
<feature type="active site" evidence="3">
    <location>
        <position position="304"/>
    </location>
</feature>
<gene>
    <name evidence="8" type="ORF">GGX14DRAFT_540949</name>
</gene>
<organism evidence="8 9">
    <name type="scientific">Mycena pura</name>
    <dbReference type="NCBI Taxonomy" id="153505"/>
    <lineage>
        <taxon>Eukaryota</taxon>
        <taxon>Fungi</taxon>
        <taxon>Dikarya</taxon>
        <taxon>Basidiomycota</taxon>
        <taxon>Agaricomycotina</taxon>
        <taxon>Agaricomycetes</taxon>
        <taxon>Agaricomycetidae</taxon>
        <taxon>Agaricales</taxon>
        <taxon>Marasmiineae</taxon>
        <taxon>Mycenaceae</taxon>
        <taxon>Mycena</taxon>
    </lineage>
</organism>
<dbReference type="CDD" id="cd05471">
    <property type="entry name" value="pepsin_like"/>
    <property type="match status" value="1"/>
</dbReference>